<keyword evidence="3" id="KW-1185">Reference proteome</keyword>
<evidence type="ECO:0000313" key="2">
    <source>
        <dbReference type="EMBL" id="CDS39855.1"/>
    </source>
</evidence>
<feature type="region of interest" description="Disordered" evidence="1">
    <location>
        <begin position="87"/>
        <end position="107"/>
    </location>
</feature>
<name>A0A068Y4Z2_ECHMU</name>
<proteinExistence type="predicted"/>
<dbReference type="STRING" id="6211.A0A068Y4Z2"/>
<dbReference type="OrthoDB" id="6311796at2759"/>
<sequence length="175" mass="18612">MAIRAIHGTKSPETAASPPVVINAPIQSPTPSNPIPADGNSANEVNVDTSPVSLILVIGTSLTVLRFYTFLWPRGLRRCLSAATKCGDGGNAASPKRPRLSPNSEATTVSTATVTTTSDESMENCELAIINMQSTCKDGLASFVSRRACDDLLRETVEGCSYPSVPIYHAMRKFL</sequence>
<reference evidence="2" key="1">
    <citation type="journal article" date="2013" name="Nature">
        <title>The genomes of four tapeworm species reveal adaptations to parasitism.</title>
        <authorList>
            <person name="Tsai I.J."/>
            <person name="Zarowiecki M."/>
            <person name="Holroyd N."/>
            <person name="Garciarrubio A."/>
            <person name="Sanchez-Flores A."/>
            <person name="Brooks K.L."/>
            <person name="Tracey A."/>
            <person name="Bobes R.J."/>
            <person name="Fragoso G."/>
            <person name="Sciutto E."/>
            <person name="Aslett M."/>
            <person name="Beasley H."/>
            <person name="Bennett H.M."/>
            <person name="Cai J."/>
            <person name="Camicia F."/>
            <person name="Clark R."/>
            <person name="Cucher M."/>
            <person name="De Silva N."/>
            <person name="Day T.A."/>
            <person name="Deplazes P."/>
            <person name="Estrada K."/>
            <person name="Fernandez C."/>
            <person name="Holland P.W."/>
            <person name="Hou J."/>
            <person name="Hu S."/>
            <person name="Huckvale T."/>
            <person name="Hung S.S."/>
            <person name="Kamenetzky L."/>
            <person name="Keane J.A."/>
            <person name="Kiss F."/>
            <person name="Koziol U."/>
            <person name="Lambert O."/>
            <person name="Liu K."/>
            <person name="Luo X."/>
            <person name="Luo Y."/>
            <person name="Macchiaroli N."/>
            <person name="Nichol S."/>
            <person name="Paps J."/>
            <person name="Parkinson J."/>
            <person name="Pouchkina-Stantcheva N."/>
            <person name="Riddiford N."/>
            <person name="Rosenzvit M."/>
            <person name="Salinas G."/>
            <person name="Wasmuth J.D."/>
            <person name="Zamanian M."/>
            <person name="Zheng Y."/>
            <person name="Cai X."/>
            <person name="Soberon X."/>
            <person name="Olson P.D."/>
            <person name="Laclette J.P."/>
            <person name="Brehm K."/>
            <person name="Berriman M."/>
            <person name="Garciarrubio A."/>
            <person name="Bobes R.J."/>
            <person name="Fragoso G."/>
            <person name="Sanchez-Flores A."/>
            <person name="Estrada K."/>
            <person name="Cevallos M.A."/>
            <person name="Morett E."/>
            <person name="Gonzalez V."/>
            <person name="Portillo T."/>
            <person name="Ochoa-Leyva A."/>
            <person name="Jose M.V."/>
            <person name="Sciutto E."/>
            <person name="Landa A."/>
            <person name="Jimenez L."/>
            <person name="Valdes V."/>
            <person name="Carrero J.C."/>
            <person name="Larralde C."/>
            <person name="Morales-Montor J."/>
            <person name="Limon-Lason J."/>
            <person name="Soberon X."/>
            <person name="Laclette J.P."/>
        </authorList>
    </citation>
    <scope>NUCLEOTIDE SEQUENCE [LARGE SCALE GENOMIC DNA]</scope>
</reference>
<gene>
    <name evidence="2" type="ORF">EmuJ_000740300</name>
</gene>
<organism evidence="2 3">
    <name type="scientific">Echinococcus multilocularis</name>
    <name type="common">Fox tapeworm</name>
    <dbReference type="NCBI Taxonomy" id="6211"/>
    <lineage>
        <taxon>Eukaryota</taxon>
        <taxon>Metazoa</taxon>
        <taxon>Spiralia</taxon>
        <taxon>Lophotrochozoa</taxon>
        <taxon>Platyhelminthes</taxon>
        <taxon>Cestoda</taxon>
        <taxon>Eucestoda</taxon>
        <taxon>Cyclophyllidea</taxon>
        <taxon>Taeniidae</taxon>
        <taxon>Echinococcus</taxon>
    </lineage>
</organism>
<dbReference type="Proteomes" id="UP000017246">
    <property type="component" value="Unassembled WGS sequence"/>
</dbReference>
<dbReference type="OMA" id="FAHHRRE"/>
<protein>
    <submittedName>
        <fullName evidence="2">NAD dependent deacetylase sirtuin 7</fullName>
    </submittedName>
</protein>
<evidence type="ECO:0000256" key="1">
    <source>
        <dbReference type="SAM" id="MobiDB-lite"/>
    </source>
</evidence>
<evidence type="ECO:0000313" key="3">
    <source>
        <dbReference type="Proteomes" id="UP000017246"/>
    </source>
</evidence>
<dbReference type="Gene3D" id="3.40.50.1220">
    <property type="entry name" value="TPP-binding domain"/>
    <property type="match status" value="1"/>
</dbReference>
<dbReference type="EMBL" id="LN902841">
    <property type="protein sequence ID" value="CDS39855.1"/>
    <property type="molecule type" value="Genomic_DNA"/>
</dbReference>
<accession>A0A068Y4Z2</accession>
<dbReference type="AlphaFoldDB" id="A0A068Y4Z2"/>
<reference evidence="2" key="2">
    <citation type="submission" date="2015-11" db="EMBL/GenBank/DDBJ databases">
        <authorList>
            <person name="Zhang Y."/>
            <person name="Guo Z."/>
        </authorList>
    </citation>
    <scope>NUCLEOTIDE SEQUENCE</scope>
</reference>
<feature type="region of interest" description="Disordered" evidence="1">
    <location>
        <begin position="1"/>
        <end position="42"/>
    </location>
</feature>